<reference evidence="8 9" key="1">
    <citation type="submission" date="2019-03" db="EMBL/GenBank/DDBJ databases">
        <title>Genomic Encyclopedia of Type Strains, Phase IV (KMG-IV): sequencing the most valuable type-strain genomes for metagenomic binning, comparative biology and taxonomic classification.</title>
        <authorList>
            <person name="Goeker M."/>
        </authorList>
    </citation>
    <scope>NUCLEOTIDE SEQUENCE [LARGE SCALE GENOMIC DNA]</scope>
    <source>
        <strain evidence="8 9">DSM 20467</strain>
    </source>
</reference>
<dbReference type="GO" id="GO:0008675">
    <property type="term" value="F:2-dehydro-3-deoxy-phosphogluconate aldolase activity"/>
    <property type="evidence" value="ECO:0007669"/>
    <property type="project" value="UniProtKB-EC"/>
</dbReference>
<dbReference type="InterPro" id="IPR031337">
    <property type="entry name" value="KDPG/KHG_AS_1"/>
</dbReference>
<comment type="pathway">
    <text evidence="2">Carbohydrate acid metabolism; 2-dehydro-3-deoxy-D-gluconate degradation; D-glyceraldehyde 3-phosphate and pyruvate from 2-dehydro-3-deoxy-D-gluconate: step 2/2.</text>
</comment>
<dbReference type="PROSITE" id="PS00159">
    <property type="entry name" value="ALDOLASE_KDPG_KHG_1"/>
    <property type="match status" value="1"/>
</dbReference>
<evidence type="ECO:0000256" key="7">
    <source>
        <dbReference type="ARBA" id="ARBA00023277"/>
    </source>
</evidence>
<keyword evidence="9" id="KW-1185">Reference proteome</keyword>
<comment type="catalytic activity">
    <reaction evidence="1">
        <text>2-dehydro-3-deoxy-6-phospho-D-gluconate = D-glyceraldehyde 3-phosphate + pyruvate</text>
        <dbReference type="Rhea" id="RHEA:17089"/>
        <dbReference type="ChEBI" id="CHEBI:15361"/>
        <dbReference type="ChEBI" id="CHEBI:57569"/>
        <dbReference type="ChEBI" id="CHEBI:59776"/>
        <dbReference type="EC" id="4.1.2.14"/>
    </reaction>
</comment>
<accession>A0A4R3KAJ9</accession>
<dbReference type="NCBIfam" id="NF004325">
    <property type="entry name" value="PRK05718.1"/>
    <property type="match status" value="1"/>
</dbReference>
<evidence type="ECO:0000256" key="1">
    <source>
        <dbReference type="ARBA" id="ARBA00000654"/>
    </source>
</evidence>
<dbReference type="PANTHER" id="PTHR30246:SF1">
    <property type="entry name" value="2-DEHYDRO-3-DEOXY-6-PHOSPHOGALACTONATE ALDOLASE-RELATED"/>
    <property type="match status" value="1"/>
</dbReference>
<keyword evidence="7" id="KW-0119">Carbohydrate metabolism</keyword>
<dbReference type="Pfam" id="PF01081">
    <property type="entry name" value="Aldolase"/>
    <property type="match status" value="1"/>
</dbReference>
<dbReference type="CDD" id="cd00452">
    <property type="entry name" value="KDPG_aldolase"/>
    <property type="match status" value="1"/>
</dbReference>
<dbReference type="InterPro" id="IPR000887">
    <property type="entry name" value="Aldlse_KDPG_KHG"/>
</dbReference>
<evidence type="ECO:0000313" key="9">
    <source>
        <dbReference type="Proteomes" id="UP000295188"/>
    </source>
</evidence>
<name>A0A4R3KAJ9_9FIRM</name>
<dbReference type="AlphaFoldDB" id="A0A4R3KAJ9"/>
<protein>
    <recommendedName>
        <fullName evidence="5">2-dehydro-3-deoxy-phosphogluconate aldolase</fullName>
        <ecNumber evidence="5">4.1.2.14</ecNumber>
    </recommendedName>
</protein>
<comment type="caution">
    <text evidence="8">The sequence shown here is derived from an EMBL/GenBank/DDBJ whole genome shotgun (WGS) entry which is preliminary data.</text>
</comment>
<sequence length="323" mass="34623">MTSKNMQDIFDIGLVPLISLNDANDAVPLARALVKGGIPVAEVTFRTAAGLDSIKKMAAEVPDIIVGAGTVHDVEHAKQAVAAGAKFIVTPGFNLPVVKWCLDNNIDIIPGTASPADIEAALSLGFNVCKFFPAEAYGGVKTLKALSGPFAGIKFMPTGGVNEENMLEYLTLPNVAAIGGSFMAPSSLIKEKAWDKIAQTCQHIFGKMLGFELAHVGINCENAAQANSVTSRLSELFLKEKIEYEGAYFAGTIAEVVKSPFLGKNGHICIDTNDMVRAVAYFKRQGVKFNDDTWIKDETGKPKVVYLAEEIGGFCVHLRQKAK</sequence>
<dbReference type="SUPFAM" id="SSF51569">
    <property type="entry name" value="Aldolase"/>
    <property type="match status" value="1"/>
</dbReference>
<evidence type="ECO:0000256" key="2">
    <source>
        <dbReference type="ARBA" id="ARBA00004736"/>
    </source>
</evidence>
<dbReference type="RefSeq" id="WP_132548531.1">
    <property type="nucleotide sequence ID" value="NZ_SMAA01000005.1"/>
</dbReference>
<comment type="similarity">
    <text evidence="3">Belongs to the KHG/KDPG aldolase family.</text>
</comment>
<dbReference type="NCBIfam" id="TIGR01182">
    <property type="entry name" value="eda"/>
    <property type="match status" value="1"/>
</dbReference>
<evidence type="ECO:0000313" key="8">
    <source>
        <dbReference type="EMBL" id="TCS80124.1"/>
    </source>
</evidence>
<evidence type="ECO:0000256" key="4">
    <source>
        <dbReference type="ARBA" id="ARBA00011233"/>
    </source>
</evidence>
<dbReference type="OrthoDB" id="9802667at2"/>
<dbReference type="EC" id="4.1.2.14" evidence="5"/>
<dbReference type="InterPro" id="IPR013785">
    <property type="entry name" value="Aldolase_TIM"/>
</dbReference>
<keyword evidence="6" id="KW-0456">Lyase</keyword>
<organism evidence="8 9">
    <name type="scientific">Pectinatus cerevisiiphilus</name>
    <dbReference type="NCBI Taxonomy" id="86956"/>
    <lineage>
        <taxon>Bacteria</taxon>
        <taxon>Bacillati</taxon>
        <taxon>Bacillota</taxon>
        <taxon>Negativicutes</taxon>
        <taxon>Selenomonadales</taxon>
        <taxon>Selenomonadaceae</taxon>
        <taxon>Pectinatus</taxon>
    </lineage>
</organism>
<dbReference type="PANTHER" id="PTHR30246">
    <property type="entry name" value="2-KETO-3-DEOXY-6-PHOSPHOGLUCONATE ALDOLASE"/>
    <property type="match status" value="1"/>
</dbReference>
<evidence type="ECO:0000256" key="5">
    <source>
        <dbReference type="ARBA" id="ARBA00013063"/>
    </source>
</evidence>
<evidence type="ECO:0000256" key="6">
    <source>
        <dbReference type="ARBA" id="ARBA00023239"/>
    </source>
</evidence>
<evidence type="ECO:0000256" key="3">
    <source>
        <dbReference type="ARBA" id="ARBA00006906"/>
    </source>
</evidence>
<gene>
    <name evidence="8" type="ORF">EDC37_105196</name>
</gene>
<dbReference type="EMBL" id="SMAA01000005">
    <property type="protein sequence ID" value="TCS80124.1"/>
    <property type="molecule type" value="Genomic_DNA"/>
</dbReference>
<comment type="subunit">
    <text evidence="4">Homotrimer.</text>
</comment>
<dbReference type="Gene3D" id="3.20.20.70">
    <property type="entry name" value="Aldolase class I"/>
    <property type="match status" value="1"/>
</dbReference>
<dbReference type="Proteomes" id="UP000295188">
    <property type="component" value="Unassembled WGS sequence"/>
</dbReference>
<proteinExistence type="inferred from homology"/>